<sequence length="222" mass="23749">MTGDPKDSRVAAGDGVPLRDPANEEISACLAVLGALFRSSPDDPSLAPVLALLADPDFSREWPLGEPQALASIQERMRQAGSTGEMKEAWQKLFIGPDHFDAPPWGSVYLDKESVLFGDSTMALRSFLAGRGIAVRKEVNEPEDHIGLLLQLASGLAARGDEEALRELLAEHVLPWSGRYCQLLAANAGHPFYAGLADLAALSLAYLAEHLGAAPAKKALHF</sequence>
<proteinExistence type="predicted"/>
<keyword evidence="1" id="KW-0143">Chaperone</keyword>
<dbReference type="PANTHER" id="PTHR34227:SF13">
    <property type="entry name" value="TAT PROOFREADING CHAPERONE DMSD-RELATED"/>
    <property type="match status" value="1"/>
</dbReference>
<dbReference type="PANTHER" id="PTHR34227">
    <property type="entry name" value="CHAPERONE PROTEIN YCDY"/>
    <property type="match status" value="1"/>
</dbReference>
<dbReference type="InterPro" id="IPR020945">
    <property type="entry name" value="DMSO/NO3_reduct_chaperone"/>
</dbReference>
<dbReference type="EMBL" id="FUXL01000012">
    <property type="protein sequence ID" value="SKA29952.1"/>
    <property type="molecule type" value="Genomic_DNA"/>
</dbReference>
<dbReference type="NCBIfam" id="NF008632">
    <property type="entry name" value="PRK11621.1"/>
    <property type="match status" value="1"/>
</dbReference>
<accession>A0A1T4SP38</accession>
<dbReference type="InterPro" id="IPR036411">
    <property type="entry name" value="TorD-like_sf"/>
</dbReference>
<organism evidence="3 4">
    <name type="scientific">Consotaella salsifontis</name>
    <dbReference type="NCBI Taxonomy" id="1365950"/>
    <lineage>
        <taxon>Bacteria</taxon>
        <taxon>Pseudomonadati</taxon>
        <taxon>Pseudomonadota</taxon>
        <taxon>Alphaproteobacteria</taxon>
        <taxon>Hyphomicrobiales</taxon>
        <taxon>Aurantimonadaceae</taxon>
        <taxon>Consotaella</taxon>
    </lineage>
</organism>
<evidence type="ECO:0000256" key="2">
    <source>
        <dbReference type="SAM" id="MobiDB-lite"/>
    </source>
</evidence>
<dbReference type="Gene3D" id="1.10.3480.10">
    <property type="entry name" value="TorD-like"/>
    <property type="match status" value="1"/>
</dbReference>
<name>A0A1T4SP38_9HYPH</name>
<dbReference type="PIRSF" id="PIRSF004690">
    <property type="entry name" value="DmsD"/>
    <property type="match status" value="1"/>
</dbReference>
<dbReference type="SUPFAM" id="SSF89155">
    <property type="entry name" value="TorD-like"/>
    <property type="match status" value="1"/>
</dbReference>
<dbReference type="InterPro" id="IPR050289">
    <property type="entry name" value="TorD/DmsD_chaperones"/>
</dbReference>
<evidence type="ECO:0000256" key="1">
    <source>
        <dbReference type="ARBA" id="ARBA00023186"/>
    </source>
</evidence>
<dbReference type="STRING" id="1365950.SAMN05428963_11289"/>
<evidence type="ECO:0000313" key="3">
    <source>
        <dbReference type="EMBL" id="SKA29952.1"/>
    </source>
</evidence>
<evidence type="ECO:0000313" key="4">
    <source>
        <dbReference type="Proteomes" id="UP000190135"/>
    </source>
</evidence>
<dbReference type="AlphaFoldDB" id="A0A1T4SP38"/>
<protein>
    <submittedName>
        <fullName evidence="3">Chaperone TorD involved in molybdoenzyme TorA maturation</fullName>
    </submittedName>
</protein>
<dbReference type="Pfam" id="PF02613">
    <property type="entry name" value="Nitrate_red_del"/>
    <property type="match status" value="1"/>
</dbReference>
<dbReference type="RefSeq" id="WP_207552975.1">
    <property type="nucleotide sequence ID" value="NZ_FUXL01000012.1"/>
</dbReference>
<dbReference type="Proteomes" id="UP000190135">
    <property type="component" value="Unassembled WGS sequence"/>
</dbReference>
<keyword evidence="4" id="KW-1185">Reference proteome</keyword>
<gene>
    <name evidence="3" type="ORF">SAMN05428963_11289</name>
</gene>
<feature type="region of interest" description="Disordered" evidence="2">
    <location>
        <begin position="1"/>
        <end position="20"/>
    </location>
</feature>
<reference evidence="3 4" key="1">
    <citation type="submission" date="2017-02" db="EMBL/GenBank/DDBJ databases">
        <authorList>
            <person name="Peterson S.W."/>
        </authorList>
    </citation>
    <scope>NUCLEOTIDE SEQUENCE [LARGE SCALE GENOMIC DNA]</scope>
    <source>
        <strain evidence="3 4">USBA 369</strain>
    </source>
</reference>
<dbReference type="InterPro" id="IPR026269">
    <property type="entry name" value="DmsD-type"/>
</dbReference>